<gene>
    <name evidence="2" type="ORF">CTAYLR_004570</name>
</gene>
<evidence type="ECO:0000256" key="1">
    <source>
        <dbReference type="SAM" id="Phobius"/>
    </source>
</evidence>
<protein>
    <recommendedName>
        <fullName evidence="4">Amino acid transporter transmembrane domain-containing protein</fullName>
    </recommendedName>
</protein>
<dbReference type="AlphaFoldDB" id="A0AAD7XLR3"/>
<feature type="transmembrane region" description="Helical" evidence="1">
    <location>
        <begin position="473"/>
        <end position="498"/>
    </location>
</feature>
<evidence type="ECO:0000313" key="2">
    <source>
        <dbReference type="EMBL" id="KAJ8603151.1"/>
    </source>
</evidence>
<feature type="transmembrane region" description="Helical" evidence="1">
    <location>
        <begin position="34"/>
        <end position="53"/>
    </location>
</feature>
<sequence>MKADEAIKSPTSTTKAYGSVEDPAWGSPISGRQIITTLGSIAIFMNAIVGPGFLSLPKVYNDSGFAVPTILLVVGFFIAAQATIVRSETVALMPGNAEYTRVVEFCDPALKFVGRKAFVVSHVLFYVAAMSTVIASIVLVAEATDILLAHTFGRTYALTLNGSHPLTIQAWNLSQNCKKLTVCKPFFSGRQMRSNCFVSLGYVIAFAVLFPVSTDALSEGMSLQFLSFLVMSATIPTFVMKDVVKCVSSGPATLGFVQFGPRALGSSGVVLFNLMYGIFVSTWLTEKEPSVSVKQVVRQTSCVSCGMMVVYGAMGALGARKVAADGLLGDTEKGEPPVIFAAAIAFGFLVIASGIPVACVMARHNLLSCEMPPFVASALCVVLPWSTAWLFAAPIAYRALVNYSGLFVVSWLALWMPFFLLLAKLDPLPAVRTFSIAKYLAWFGRQLLAPRDDDVQTAISPLPPSLMPYSRRIYAWTLLLITLWILLSLFGYIVWAIAELVLGAEHHKLDGYH</sequence>
<dbReference type="EMBL" id="JAQMWT010000360">
    <property type="protein sequence ID" value="KAJ8603151.1"/>
    <property type="molecule type" value="Genomic_DNA"/>
</dbReference>
<dbReference type="Proteomes" id="UP001230188">
    <property type="component" value="Unassembled WGS sequence"/>
</dbReference>
<feature type="transmembrane region" description="Helical" evidence="1">
    <location>
        <begin position="338"/>
        <end position="362"/>
    </location>
</feature>
<keyword evidence="1" id="KW-1133">Transmembrane helix</keyword>
<name>A0AAD7XLR3_9STRA</name>
<feature type="transmembrane region" description="Helical" evidence="1">
    <location>
        <begin position="296"/>
        <end position="318"/>
    </location>
</feature>
<accession>A0AAD7XLR3</accession>
<dbReference type="PANTHER" id="PTHR16189:SF3">
    <property type="entry name" value="AMINO ACID TRANSPORTER TRANSMEMBRANE DOMAIN-CONTAINING PROTEIN"/>
    <property type="match status" value="1"/>
</dbReference>
<dbReference type="PANTHER" id="PTHR16189">
    <property type="entry name" value="TRANSMEMBRANE PROTEIN 104-RELATED"/>
    <property type="match status" value="1"/>
</dbReference>
<keyword evidence="3" id="KW-1185">Reference proteome</keyword>
<feature type="transmembrane region" description="Helical" evidence="1">
    <location>
        <begin position="264"/>
        <end position="284"/>
    </location>
</feature>
<evidence type="ECO:0008006" key="4">
    <source>
        <dbReference type="Google" id="ProtNLM"/>
    </source>
</evidence>
<feature type="transmembrane region" description="Helical" evidence="1">
    <location>
        <begin position="374"/>
        <end position="397"/>
    </location>
</feature>
<keyword evidence="1" id="KW-0812">Transmembrane</keyword>
<organism evidence="2 3">
    <name type="scientific">Chrysophaeum taylorii</name>
    <dbReference type="NCBI Taxonomy" id="2483200"/>
    <lineage>
        <taxon>Eukaryota</taxon>
        <taxon>Sar</taxon>
        <taxon>Stramenopiles</taxon>
        <taxon>Ochrophyta</taxon>
        <taxon>Pelagophyceae</taxon>
        <taxon>Pelagomonadales</taxon>
        <taxon>Pelagomonadaceae</taxon>
        <taxon>Chrysophaeum</taxon>
    </lineage>
</organism>
<feature type="transmembrane region" description="Helical" evidence="1">
    <location>
        <begin position="117"/>
        <end position="141"/>
    </location>
</feature>
<feature type="transmembrane region" description="Helical" evidence="1">
    <location>
        <begin position="192"/>
        <end position="213"/>
    </location>
</feature>
<feature type="transmembrane region" description="Helical" evidence="1">
    <location>
        <begin position="65"/>
        <end position="85"/>
    </location>
</feature>
<keyword evidence="1" id="KW-0472">Membrane</keyword>
<reference evidence="2" key="1">
    <citation type="submission" date="2023-01" db="EMBL/GenBank/DDBJ databases">
        <title>Metagenome sequencing of chrysophaentin producing Chrysophaeum taylorii.</title>
        <authorList>
            <person name="Davison J."/>
            <person name="Bewley C."/>
        </authorList>
    </citation>
    <scope>NUCLEOTIDE SEQUENCE</scope>
    <source>
        <strain evidence="2">NIES-1699</strain>
    </source>
</reference>
<comment type="caution">
    <text evidence="2">The sequence shown here is derived from an EMBL/GenBank/DDBJ whole genome shotgun (WGS) entry which is preliminary data.</text>
</comment>
<proteinExistence type="predicted"/>
<feature type="transmembrane region" description="Helical" evidence="1">
    <location>
        <begin position="403"/>
        <end position="423"/>
    </location>
</feature>
<evidence type="ECO:0000313" key="3">
    <source>
        <dbReference type="Proteomes" id="UP001230188"/>
    </source>
</evidence>